<protein>
    <submittedName>
        <fullName evidence="2">Uncharacterized protein</fullName>
    </submittedName>
</protein>
<feature type="transmembrane region" description="Helical" evidence="1">
    <location>
        <begin position="31"/>
        <end position="52"/>
    </location>
</feature>
<reference evidence="2 3" key="1">
    <citation type="submission" date="2014-11" db="EMBL/GenBank/DDBJ databases">
        <authorList>
            <person name="Urmite Genomes Urmite Genomes"/>
        </authorList>
    </citation>
    <scope>NUCLEOTIDE SEQUENCE [LARGE SCALE GENOMIC DNA]</scope>
    <source>
        <strain evidence="2 3">Oc5</strain>
    </source>
</reference>
<dbReference type="EMBL" id="CDGG01000001">
    <property type="protein sequence ID" value="CEI83308.1"/>
    <property type="molecule type" value="Genomic_DNA"/>
</dbReference>
<keyword evidence="1" id="KW-0472">Membrane</keyword>
<gene>
    <name evidence="2" type="ORF">BN997_03214</name>
</gene>
<organism evidence="2 3">
    <name type="scientific">Oceanobacillus oncorhynchi</name>
    <dbReference type="NCBI Taxonomy" id="545501"/>
    <lineage>
        <taxon>Bacteria</taxon>
        <taxon>Bacillati</taxon>
        <taxon>Bacillota</taxon>
        <taxon>Bacilli</taxon>
        <taxon>Bacillales</taxon>
        <taxon>Bacillaceae</taxon>
        <taxon>Oceanobacillus</taxon>
    </lineage>
</organism>
<dbReference type="RefSeq" id="WP_042533586.1">
    <property type="nucleotide sequence ID" value="NZ_CDGG01000001.1"/>
</dbReference>
<evidence type="ECO:0000256" key="1">
    <source>
        <dbReference type="SAM" id="Phobius"/>
    </source>
</evidence>
<proteinExistence type="predicted"/>
<dbReference type="STRING" id="545501.BN997_03214"/>
<dbReference type="Proteomes" id="UP000040453">
    <property type="component" value="Unassembled WGS sequence"/>
</dbReference>
<keyword evidence="1" id="KW-0812">Transmembrane</keyword>
<sequence length="72" mass="8490">MNNKITYVIFAVSMLLIPYFIFQIIHHKGNLGWQIYSGLMINCSIIAALLIVSHWRDVKINKLWHDEIYLKS</sequence>
<keyword evidence="3" id="KW-1185">Reference proteome</keyword>
<accession>A0A0A1MJR0</accession>
<evidence type="ECO:0000313" key="2">
    <source>
        <dbReference type="EMBL" id="CEI83308.1"/>
    </source>
</evidence>
<name>A0A0A1MJR0_9BACI</name>
<dbReference type="AlphaFoldDB" id="A0A0A1MJR0"/>
<evidence type="ECO:0000313" key="3">
    <source>
        <dbReference type="Proteomes" id="UP000040453"/>
    </source>
</evidence>
<feature type="transmembrane region" description="Helical" evidence="1">
    <location>
        <begin position="7"/>
        <end position="25"/>
    </location>
</feature>
<keyword evidence="1" id="KW-1133">Transmembrane helix</keyword>